<dbReference type="InterPro" id="IPR048349">
    <property type="entry name" value="CCDC22_N"/>
</dbReference>
<proteinExistence type="predicted"/>
<dbReference type="AlphaFoldDB" id="A0A1X0NZY9"/>
<evidence type="ECO:0000259" key="2">
    <source>
        <dbReference type="Pfam" id="PF21674"/>
    </source>
</evidence>
<feature type="coiled-coil region" evidence="1">
    <location>
        <begin position="608"/>
        <end position="635"/>
    </location>
</feature>
<protein>
    <recommendedName>
        <fullName evidence="2">CCDC22 N-terminal domain-containing protein</fullName>
    </recommendedName>
</protein>
<dbReference type="EMBL" id="NBCO01000011">
    <property type="protein sequence ID" value="ORC89789.1"/>
    <property type="molecule type" value="Genomic_DNA"/>
</dbReference>
<accession>A0A1X0NZY9</accession>
<feature type="domain" description="CCDC22 N-terminal" evidence="2">
    <location>
        <begin position="4"/>
        <end position="109"/>
    </location>
</feature>
<gene>
    <name evidence="3" type="ORF">TM35_000113230</name>
</gene>
<dbReference type="GeneID" id="39984812"/>
<organism evidence="3 4">
    <name type="scientific">Trypanosoma theileri</name>
    <dbReference type="NCBI Taxonomy" id="67003"/>
    <lineage>
        <taxon>Eukaryota</taxon>
        <taxon>Discoba</taxon>
        <taxon>Euglenozoa</taxon>
        <taxon>Kinetoplastea</taxon>
        <taxon>Metakinetoplastina</taxon>
        <taxon>Trypanosomatida</taxon>
        <taxon>Trypanosomatidae</taxon>
        <taxon>Trypanosoma</taxon>
    </lineage>
</organism>
<dbReference type="VEuPathDB" id="TriTrypDB:TM35_000113230"/>
<reference evidence="3 4" key="1">
    <citation type="submission" date="2017-03" db="EMBL/GenBank/DDBJ databases">
        <title>An alternative strategy for trypanosome survival in the mammalian bloodstream revealed through genome and transcriptome analysis of the ubiquitous bovine parasite Trypanosoma (Megatrypanum) theileri.</title>
        <authorList>
            <person name="Kelly S."/>
            <person name="Ivens A."/>
            <person name="Mott A."/>
            <person name="O'Neill E."/>
            <person name="Emms D."/>
            <person name="Macleod O."/>
            <person name="Voorheis P."/>
            <person name="Matthews J."/>
            <person name="Matthews K."/>
            <person name="Carrington M."/>
        </authorList>
    </citation>
    <scope>NUCLEOTIDE SEQUENCE [LARGE SCALE GENOMIC DNA]</scope>
    <source>
        <strain evidence="3">Edinburgh</strain>
    </source>
</reference>
<feature type="coiled-coil region" evidence="1">
    <location>
        <begin position="379"/>
        <end position="451"/>
    </location>
</feature>
<dbReference type="RefSeq" id="XP_028883855.1">
    <property type="nucleotide sequence ID" value="XM_029025032.1"/>
</dbReference>
<dbReference type="PANTHER" id="PTHR15668">
    <property type="entry name" value="JM1 PROTEIN"/>
    <property type="match status" value="1"/>
</dbReference>
<evidence type="ECO:0000313" key="4">
    <source>
        <dbReference type="Proteomes" id="UP000192257"/>
    </source>
</evidence>
<name>A0A1X0NZY9_9TRYP</name>
<evidence type="ECO:0000313" key="3">
    <source>
        <dbReference type="EMBL" id="ORC89789.1"/>
    </source>
</evidence>
<dbReference type="PANTHER" id="PTHR15668:SF4">
    <property type="entry name" value="COILED-COIL DOMAIN-CONTAINING PROTEIN 22"/>
    <property type="match status" value="1"/>
</dbReference>
<dbReference type="InterPro" id="IPR008530">
    <property type="entry name" value="CCDC22"/>
</dbReference>
<dbReference type="Proteomes" id="UP000192257">
    <property type="component" value="Unassembled WGS sequence"/>
</dbReference>
<dbReference type="GO" id="GO:2000060">
    <property type="term" value="P:positive regulation of ubiquitin-dependent protein catabolic process"/>
    <property type="evidence" value="ECO:0007669"/>
    <property type="project" value="TreeGrafter"/>
</dbReference>
<comment type="caution">
    <text evidence="3">The sequence shown here is derived from an EMBL/GenBank/DDBJ whole genome shotgun (WGS) entry which is preliminary data.</text>
</comment>
<sequence>METEITIAQLRHCGVQVPIQTSLRELTAVSLYELLITALKRLHFIHEENTNEKFPISLMESDTATRLHYLSILTTKLQEVGCDFIQDEHLMYPAETTTRRLLLWLVRKFHTLAATQNNNNDKKYKNSPMGEALLSFQSLVQNYNLNGEKRNREEAYIHPNRMVSTVWKPFSTVSVCRPEEIDSNISRWKQIEKEYESMCTFTSPKEQKEIKNSFWKLQFSEVFLHSFQESCAADRTYDDNFIHHNLKNSLITKNKKINNDKSLLNIPLNSKSPKESILPINLNDLQSFTFTNDVFFYNPSEDGVRVEGVSVSDISSIYDHKDQTVNALQTILIGDAEKHKNDVDDVNDYDKTSLTENEKSILSNYNKAKKELWILRNTFSELKAKKIRLDDDLQNLSHNLEEQENVWNQSKKEAQRLEEILTLMGDEKESENQIRKEIDELIELAESFRSEVMVKLQKVTNKRSELLEELHAVSNYKEEELASMRHAVKEVKKRIRAKRQDIQKWKEDISPHVDGIDRLQFLRYIGEMTSSACGLQTQLTTVVRDTLACVREMEALERHLRLDFARREAAVYTLALQSESGGVWRELHRSMVGVREGYRALMNAIVHRGELLVELHRMEDRVENLKAEVNACNSVKVEDDVKELRERNNAIHEYLQQNKRKKRVSTQVMM</sequence>
<dbReference type="OrthoDB" id="10266736at2759"/>
<keyword evidence="1" id="KW-0175">Coiled coil</keyword>
<evidence type="ECO:0000256" key="1">
    <source>
        <dbReference type="SAM" id="Coils"/>
    </source>
</evidence>
<dbReference type="Pfam" id="PF21674">
    <property type="entry name" value="CCDC22_N"/>
    <property type="match status" value="1"/>
</dbReference>
<keyword evidence="4" id="KW-1185">Reference proteome</keyword>
<dbReference type="GO" id="GO:0097602">
    <property type="term" value="F:cullin family protein binding"/>
    <property type="evidence" value="ECO:0007669"/>
    <property type="project" value="TreeGrafter"/>
</dbReference>
<feature type="coiled-coil region" evidence="1">
    <location>
        <begin position="481"/>
        <end position="508"/>
    </location>
</feature>